<evidence type="ECO:0000313" key="3">
    <source>
        <dbReference type="Proteomes" id="UP000664385"/>
    </source>
</evidence>
<evidence type="ECO:0000313" key="2">
    <source>
        <dbReference type="EMBL" id="MBN8204912.1"/>
    </source>
</evidence>
<feature type="transmembrane region" description="Helical" evidence="1">
    <location>
        <begin position="115"/>
        <end position="134"/>
    </location>
</feature>
<proteinExistence type="predicted"/>
<organism evidence="2 3">
    <name type="scientific">Microbacterium esteraromaticum</name>
    <dbReference type="NCBI Taxonomy" id="57043"/>
    <lineage>
        <taxon>Bacteria</taxon>
        <taxon>Bacillati</taxon>
        <taxon>Actinomycetota</taxon>
        <taxon>Actinomycetes</taxon>
        <taxon>Micrococcales</taxon>
        <taxon>Microbacteriaceae</taxon>
        <taxon>Microbacterium</taxon>
    </lineage>
</organism>
<feature type="transmembrane region" description="Helical" evidence="1">
    <location>
        <begin position="52"/>
        <end position="73"/>
    </location>
</feature>
<sequence length="185" mass="20444">MSVELRRFDVTSTQYDSTVTSENQIGPDVSIASAPEDYDPGRVGLMLTAIQIFVTGLTTYIVIAICSTAAIGYSEGLQLFGIALASTPLTVLAFLVGLPLRLAPRARRWWREHTSWFLALLGLAVVCILLSYVVGDAGPIKYDEADWPLVDGYVPEWRLLIPSLALMAFATMHLRLPPRRRHQPT</sequence>
<feature type="transmembrane region" description="Helical" evidence="1">
    <location>
        <begin position="157"/>
        <end position="176"/>
    </location>
</feature>
<reference evidence="2" key="1">
    <citation type="submission" date="2020-12" db="EMBL/GenBank/DDBJ databases">
        <title>PHA producing bacteria isolated from mangrove.</title>
        <authorList>
            <person name="Zheng W."/>
            <person name="Yu S."/>
            <person name="Huang Y."/>
        </authorList>
    </citation>
    <scope>NUCLEOTIDE SEQUENCE</scope>
    <source>
        <strain evidence="2">GN8-5</strain>
    </source>
</reference>
<keyword evidence="1" id="KW-0812">Transmembrane</keyword>
<name>A0A939DTW0_9MICO</name>
<accession>A0A939DTW0</accession>
<dbReference type="EMBL" id="JAEMWU010000001">
    <property type="protein sequence ID" value="MBN8204912.1"/>
    <property type="molecule type" value="Genomic_DNA"/>
</dbReference>
<evidence type="ECO:0000256" key="1">
    <source>
        <dbReference type="SAM" id="Phobius"/>
    </source>
</evidence>
<dbReference type="Proteomes" id="UP000664385">
    <property type="component" value="Unassembled WGS sequence"/>
</dbReference>
<feature type="transmembrane region" description="Helical" evidence="1">
    <location>
        <begin position="79"/>
        <end position="103"/>
    </location>
</feature>
<protein>
    <submittedName>
        <fullName evidence="2">Uncharacterized protein</fullName>
    </submittedName>
</protein>
<gene>
    <name evidence="2" type="ORF">JF543_02940</name>
</gene>
<comment type="caution">
    <text evidence="2">The sequence shown here is derived from an EMBL/GenBank/DDBJ whole genome shotgun (WGS) entry which is preliminary data.</text>
</comment>
<dbReference type="AlphaFoldDB" id="A0A939DTW0"/>
<keyword evidence="1" id="KW-1133">Transmembrane helix</keyword>
<keyword evidence="1" id="KW-0472">Membrane</keyword>
<dbReference type="RefSeq" id="WP_206822696.1">
    <property type="nucleotide sequence ID" value="NZ_CP063379.1"/>
</dbReference>